<dbReference type="Gene3D" id="3.40.50.300">
    <property type="entry name" value="P-loop containing nucleotide triphosphate hydrolases"/>
    <property type="match status" value="2"/>
</dbReference>
<dbReference type="EMBL" id="VOFY01000930">
    <property type="protein sequence ID" value="KAA8578256.1"/>
    <property type="molecule type" value="Genomic_DNA"/>
</dbReference>
<organism evidence="5 6">
    <name type="scientific">Etheostoma spectabile</name>
    <name type="common">orangethroat darter</name>
    <dbReference type="NCBI Taxonomy" id="54343"/>
    <lineage>
        <taxon>Eukaryota</taxon>
        <taxon>Metazoa</taxon>
        <taxon>Chordata</taxon>
        <taxon>Craniata</taxon>
        <taxon>Vertebrata</taxon>
        <taxon>Euteleostomi</taxon>
        <taxon>Actinopterygii</taxon>
        <taxon>Neopterygii</taxon>
        <taxon>Teleostei</taxon>
        <taxon>Neoteleostei</taxon>
        <taxon>Acanthomorphata</taxon>
        <taxon>Eupercaria</taxon>
        <taxon>Perciformes</taxon>
        <taxon>Percoidei</taxon>
        <taxon>Percidae</taxon>
        <taxon>Etheostomatinae</taxon>
        <taxon>Etheostoma</taxon>
    </lineage>
</organism>
<gene>
    <name evidence="5" type="ORF">FQN60_010661</name>
</gene>
<dbReference type="Pfam" id="PF00005">
    <property type="entry name" value="ABC_tran"/>
    <property type="match status" value="1"/>
</dbReference>
<dbReference type="InterPro" id="IPR003439">
    <property type="entry name" value="ABC_transporter-like_ATP-bd"/>
</dbReference>
<feature type="non-terminal residue" evidence="5">
    <location>
        <position position="205"/>
    </location>
</feature>
<keyword evidence="2" id="KW-0067">ATP-binding</keyword>
<keyword evidence="1" id="KW-0547">Nucleotide-binding</keyword>
<dbReference type="PROSITE" id="PS00211">
    <property type="entry name" value="ABC_TRANSPORTER_1"/>
    <property type="match status" value="1"/>
</dbReference>
<dbReference type="SMART" id="SM00382">
    <property type="entry name" value="AAA"/>
    <property type="match status" value="1"/>
</dbReference>
<dbReference type="GO" id="GO:0042626">
    <property type="term" value="F:ATPase-coupled transmembrane transporter activity"/>
    <property type="evidence" value="ECO:0007669"/>
    <property type="project" value="TreeGrafter"/>
</dbReference>
<feature type="domain" description="ABC transporter" evidence="4">
    <location>
        <begin position="1"/>
        <end position="203"/>
    </location>
</feature>
<dbReference type="GO" id="GO:0016887">
    <property type="term" value="F:ATP hydrolysis activity"/>
    <property type="evidence" value="ECO:0007669"/>
    <property type="project" value="InterPro"/>
</dbReference>
<proteinExistence type="predicted"/>
<comment type="caution">
    <text evidence="5">The sequence shown here is derived from an EMBL/GenBank/DDBJ whole genome shotgun (WGS) entry which is preliminary data.</text>
</comment>
<dbReference type="InterPro" id="IPR003593">
    <property type="entry name" value="AAA+_ATPase"/>
</dbReference>
<dbReference type="GO" id="GO:0005524">
    <property type="term" value="F:ATP binding"/>
    <property type="evidence" value="ECO:0007669"/>
    <property type="project" value="UniProtKB-KW"/>
</dbReference>
<reference evidence="5 6" key="1">
    <citation type="submission" date="2019-08" db="EMBL/GenBank/DDBJ databases">
        <title>A chromosome-level genome assembly, high-density linkage maps, and genome scans reveal the genomic architecture of hybrid incompatibilities underlying speciation via character displacement in darters (Percidae: Etheostominae).</title>
        <authorList>
            <person name="Moran R.L."/>
            <person name="Catchen J.M."/>
            <person name="Fuller R.C."/>
        </authorList>
    </citation>
    <scope>NUCLEOTIDE SEQUENCE [LARGE SCALE GENOMIC DNA]</scope>
    <source>
        <strain evidence="5">EspeVRDwgs_2016</strain>
        <tissue evidence="5">Muscle</tissue>
    </source>
</reference>
<dbReference type="InterPro" id="IPR050173">
    <property type="entry name" value="ABC_transporter_C-like"/>
</dbReference>
<dbReference type="PROSITE" id="PS50893">
    <property type="entry name" value="ABC_TRANSPORTER_2"/>
    <property type="match status" value="1"/>
</dbReference>
<dbReference type="PANTHER" id="PTHR24223">
    <property type="entry name" value="ATP-BINDING CASSETTE SUB-FAMILY C"/>
    <property type="match status" value="1"/>
</dbReference>
<evidence type="ECO:0000313" key="5">
    <source>
        <dbReference type="EMBL" id="KAA8578256.1"/>
    </source>
</evidence>
<dbReference type="CDD" id="cd03244">
    <property type="entry name" value="ABCC_MRP_domain2"/>
    <property type="match status" value="1"/>
</dbReference>
<accession>A0A5J5CCM6</accession>
<dbReference type="InterPro" id="IPR027417">
    <property type="entry name" value="P-loop_NTPase"/>
</dbReference>
<dbReference type="AlphaFoldDB" id="A0A5J5CCM6"/>
<evidence type="ECO:0000259" key="4">
    <source>
        <dbReference type="PROSITE" id="PS50893"/>
    </source>
</evidence>
<evidence type="ECO:0000256" key="2">
    <source>
        <dbReference type="ARBA" id="ARBA00022840"/>
    </source>
</evidence>
<keyword evidence="6" id="KW-1185">Reference proteome</keyword>
<dbReference type="Proteomes" id="UP000327493">
    <property type="component" value="Unassembled WGS sequence"/>
</dbReference>
<dbReference type="InterPro" id="IPR017871">
    <property type="entry name" value="ABC_transporter-like_CS"/>
</dbReference>
<evidence type="ECO:0000313" key="6">
    <source>
        <dbReference type="Proteomes" id="UP000327493"/>
    </source>
</evidence>
<sequence>MRYRQNLPFVLNGLHLHIRAGEKIGIVGRTGSGKSSLAVALFRLVEPAAGSVLIDGVDITSISLSNLRNKLDEEIWAALEKTYMKDAIWGLEGKLQAELVDNGGNFSLGQKQLISLSRALLRDSKIILLDEATASIDAETDSLIQITIREAFRDSTVLTIAHRIHTVLQADRILVLNQGQVSPPESPVLNHKQVSPPESPLLGHG</sequence>
<feature type="region of interest" description="Disordered" evidence="3">
    <location>
        <begin position="184"/>
        <end position="205"/>
    </location>
</feature>
<dbReference type="SUPFAM" id="SSF52540">
    <property type="entry name" value="P-loop containing nucleoside triphosphate hydrolases"/>
    <property type="match status" value="1"/>
</dbReference>
<dbReference type="PANTHER" id="PTHR24223:SF10">
    <property type="entry name" value="ATP-BINDING CASSETTE SUB-FAMILY C MEMBER 12"/>
    <property type="match status" value="1"/>
</dbReference>
<evidence type="ECO:0000256" key="3">
    <source>
        <dbReference type="SAM" id="MobiDB-lite"/>
    </source>
</evidence>
<name>A0A5J5CCM6_9PERO</name>
<protein>
    <recommendedName>
        <fullName evidence="4">ABC transporter domain-containing protein</fullName>
    </recommendedName>
</protein>
<dbReference type="GO" id="GO:0016020">
    <property type="term" value="C:membrane"/>
    <property type="evidence" value="ECO:0007669"/>
    <property type="project" value="TreeGrafter"/>
</dbReference>
<evidence type="ECO:0000256" key="1">
    <source>
        <dbReference type="ARBA" id="ARBA00022741"/>
    </source>
</evidence>